<dbReference type="Pfam" id="PF02627">
    <property type="entry name" value="CMD"/>
    <property type="match status" value="2"/>
</dbReference>
<organism evidence="1 2">
    <name type="scientific">Luteibacter rhizovicinus DSM 16549</name>
    <dbReference type="NCBI Taxonomy" id="1440763"/>
    <lineage>
        <taxon>Bacteria</taxon>
        <taxon>Pseudomonadati</taxon>
        <taxon>Pseudomonadota</taxon>
        <taxon>Gammaproteobacteria</taxon>
        <taxon>Lysobacterales</taxon>
        <taxon>Rhodanobacteraceae</taxon>
        <taxon>Luteibacter</taxon>
    </lineage>
</organism>
<dbReference type="InterPro" id="IPR029032">
    <property type="entry name" value="AhpD-like"/>
</dbReference>
<dbReference type="RefSeq" id="WP_046967675.1">
    <property type="nucleotide sequence ID" value="NZ_CP017480.1"/>
</dbReference>
<sequence length="213" mass="22712">MNEAIESPLTKDQRAIVAISASTAISDLDALRSALDNGLSHGLTISTCREVLVQLYAYAGFPRSLNALGELIKVLETRKAAGHDDAEGDAPGPPPSDYDALRVGTANQTKLIGAPAKGAVFDFAPAADRYVKAHVFGDIFSRDNLDWISREIATIGALASPKGLEAQLLAHVRISRNIGMTQAQLEQLPTVLEDQGYSDASERLLTAIEATRT</sequence>
<proteinExistence type="predicted"/>
<dbReference type="PANTHER" id="PTHR33570">
    <property type="entry name" value="4-CARBOXYMUCONOLACTONE DECARBOXYLASE FAMILY PROTEIN"/>
    <property type="match status" value="1"/>
</dbReference>
<dbReference type="STRING" id="1440763.BJI69_18185"/>
<protein>
    <submittedName>
        <fullName evidence="1">Carboxymuconolactone decarboxylase</fullName>
    </submittedName>
</protein>
<name>A0A0G9HBG5_9GAMM</name>
<dbReference type="OrthoDB" id="9802489at2"/>
<gene>
    <name evidence="1" type="ORF">BJI69_18185</name>
</gene>
<dbReference type="Gene3D" id="1.20.1290.10">
    <property type="entry name" value="AhpD-like"/>
    <property type="match status" value="1"/>
</dbReference>
<dbReference type="AlphaFoldDB" id="A0A0G9HBG5"/>
<dbReference type="Proteomes" id="UP000182987">
    <property type="component" value="Chromosome"/>
</dbReference>
<dbReference type="InterPro" id="IPR003779">
    <property type="entry name" value="CMD-like"/>
</dbReference>
<dbReference type="KEGG" id="lrz:BJI69_18185"/>
<dbReference type="SUPFAM" id="SSF69118">
    <property type="entry name" value="AhpD-like"/>
    <property type="match status" value="1"/>
</dbReference>
<dbReference type="GO" id="GO:0051920">
    <property type="term" value="F:peroxiredoxin activity"/>
    <property type="evidence" value="ECO:0007669"/>
    <property type="project" value="InterPro"/>
</dbReference>
<reference evidence="2" key="1">
    <citation type="submission" date="2016-09" db="EMBL/GenBank/DDBJ databases">
        <authorList>
            <person name="Lysoe E."/>
        </authorList>
    </citation>
    <scope>NUCLEOTIDE SEQUENCE [LARGE SCALE GENOMIC DNA]</scope>
    <source>
        <strain evidence="2">LJ96T</strain>
    </source>
</reference>
<keyword evidence="2" id="KW-1185">Reference proteome</keyword>
<dbReference type="PANTHER" id="PTHR33570:SF2">
    <property type="entry name" value="CARBOXYMUCONOLACTONE DECARBOXYLASE-LIKE DOMAIN-CONTAINING PROTEIN"/>
    <property type="match status" value="1"/>
</dbReference>
<evidence type="ECO:0000313" key="2">
    <source>
        <dbReference type="Proteomes" id="UP000182987"/>
    </source>
</evidence>
<accession>A0A0G9HBG5</accession>
<dbReference type="EMBL" id="CP017480">
    <property type="protein sequence ID" value="APG05642.1"/>
    <property type="molecule type" value="Genomic_DNA"/>
</dbReference>
<dbReference type="PATRIC" id="fig|1440763.5.peg.1963"/>
<evidence type="ECO:0000313" key="1">
    <source>
        <dbReference type="EMBL" id="APG05642.1"/>
    </source>
</evidence>
<dbReference type="InterPro" id="IPR052512">
    <property type="entry name" value="4CMD/NDH-1_regulator"/>
</dbReference>